<dbReference type="AlphaFoldDB" id="A0A7W6EGZ8"/>
<evidence type="ECO:0000313" key="1">
    <source>
        <dbReference type="EMBL" id="MBB3997859.1"/>
    </source>
</evidence>
<evidence type="ECO:0000313" key="2">
    <source>
        <dbReference type="Proteomes" id="UP000542776"/>
    </source>
</evidence>
<protein>
    <submittedName>
        <fullName evidence="1">Uncharacterized protein</fullName>
    </submittedName>
</protein>
<keyword evidence="2" id="KW-1185">Reference proteome</keyword>
<organism evidence="1 2">
    <name type="scientific">Aureimonas pseudogalii</name>
    <dbReference type="NCBI Taxonomy" id="1744844"/>
    <lineage>
        <taxon>Bacteria</taxon>
        <taxon>Pseudomonadati</taxon>
        <taxon>Pseudomonadota</taxon>
        <taxon>Alphaproteobacteria</taxon>
        <taxon>Hyphomicrobiales</taxon>
        <taxon>Aurantimonadaceae</taxon>
        <taxon>Aureimonas</taxon>
    </lineage>
</organism>
<accession>A0A7W6EGZ8</accession>
<dbReference type="RefSeq" id="WP_183199415.1">
    <property type="nucleotide sequence ID" value="NZ_JACIEK010000003.1"/>
</dbReference>
<name>A0A7W6EGZ8_9HYPH</name>
<comment type="caution">
    <text evidence="1">The sequence shown here is derived from an EMBL/GenBank/DDBJ whole genome shotgun (WGS) entry which is preliminary data.</text>
</comment>
<sequence length="58" mass="5986">MTQTYLPEATHNALIAALVAAAGKLTGLSELVDRNDIVIALGEVGGIWPDTIRPSVAA</sequence>
<dbReference type="Proteomes" id="UP000542776">
    <property type="component" value="Unassembled WGS sequence"/>
</dbReference>
<reference evidence="1 2" key="1">
    <citation type="submission" date="2020-08" db="EMBL/GenBank/DDBJ databases">
        <title>Genomic Encyclopedia of Type Strains, Phase IV (KMG-IV): sequencing the most valuable type-strain genomes for metagenomic binning, comparative biology and taxonomic classification.</title>
        <authorList>
            <person name="Goeker M."/>
        </authorList>
    </citation>
    <scope>NUCLEOTIDE SEQUENCE [LARGE SCALE GENOMIC DNA]</scope>
    <source>
        <strain evidence="1 2">DSM 102238</strain>
    </source>
</reference>
<gene>
    <name evidence="1" type="ORF">GGR04_001697</name>
</gene>
<dbReference type="EMBL" id="JACIEK010000003">
    <property type="protein sequence ID" value="MBB3997859.1"/>
    <property type="molecule type" value="Genomic_DNA"/>
</dbReference>
<proteinExistence type="predicted"/>